<dbReference type="InterPro" id="IPR058561">
    <property type="entry name" value="Exonuc_1_C"/>
</dbReference>
<organism evidence="18 19">
    <name type="scientific">Isoalcanivorax pacificus W11-5</name>
    <dbReference type="NCBI Taxonomy" id="391936"/>
    <lineage>
        <taxon>Bacteria</taxon>
        <taxon>Pseudomonadati</taxon>
        <taxon>Pseudomonadota</taxon>
        <taxon>Gammaproteobacteria</taxon>
        <taxon>Oceanospirillales</taxon>
        <taxon>Alcanivoracaceae</taxon>
        <taxon>Isoalcanivorax</taxon>
    </lineage>
</organism>
<keyword evidence="6 13" id="KW-0227">DNA damage</keyword>
<evidence type="ECO:0000256" key="8">
    <source>
        <dbReference type="ARBA" id="ARBA00022839"/>
    </source>
</evidence>
<proteinExistence type="predicted"/>
<evidence type="ECO:0000256" key="4">
    <source>
        <dbReference type="ARBA" id="ARBA00022722"/>
    </source>
</evidence>
<evidence type="ECO:0000259" key="17">
    <source>
        <dbReference type="PROSITE" id="PS51785"/>
    </source>
</evidence>
<dbReference type="FunFam" id="3.30.420.10:FF:000033">
    <property type="entry name" value="Exodeoxyribonuclease I"/>
    <property type="match status" value="1"/>
</dbReference>
<dbReference type="PANTHER" id="PTHR11046">
    <property type="entry name" value="OLIGORIBONUCLEASE, MITOCHONDRIAL"/>
    <property type="match status" value="1"/>
</dbReference>
<dbReference type="FunFam" id="1.20.1280.70:FF:000001">
    <property type="entry name" value="Exodeoxyribonuclease I"/>
    <property type="match status" value="1"/>
</dbReference>
<dbReference type="InterPro" id="IPR013520">
    <property type="entry name" value="Ribonucl_H"/>
</dbReference>
<dbReference type="AlphaFoldDB" id="A0A0B4XNS3"/>
<dbReference type="Pfam" id="PF26016">
    <property type="entry name" value="ExoI_C"/>
    <property type="match status" value="1"/>
</dbReference>
<dbReference type="GO" id="GO:0000175">
    <property type="term" value="F:3'-5'-RNA exonuclease activity"/>
    <property type="evidence" value="ECO:0007669"/>
    <property type="project" value="InterPro"/>
</dbReference>
<evidence type="ECO:0000256" key="2">
    <source>
        <dbReference type="ARBA" id="ARBA00012108"/>
    </source>
</evidence>
<dbReference type="SUPFAM" id="SSF53098">
    <property type="entry name" value="Ribonuclease H-like"/>
    <property type="match status" value="1"/>
</dbReference>
<dbReference type="GO" id="GO:0003677">
    <property type="term" value="F:DNA binding"/>
    <property type="evidence" value="ECO:0007669"/>
    <property type="project" value="UniProtKB-KW"/>
</dbReference>
<dbReference type="OrthoDB" id="9763470at2"/>
<feature type="binding site" evidence="14">
    <location>
        <position position="12"/>
    </location>
    <ligand>
        <name>substrate</name>
    </ligand>
</feature>
<keyword evidence="4 13" id="KW-0540">Nuclease</keyword>
<evidence type="ECO:0000256" key="1">
    <source>
        <dbReference type="ARBA" id="ARBA00000563"/>
    </source>
</evidence>
<evidence type="ECO:0000256" key="9">
    <source>
        <dbReference type="ARBA" id="ARBA00022842"/>
    </source>
</evidence>
<comment type="cofactor">
    <cofactor evidence="15">
        <name>Mg(2+)</name>
        <dbReference type="ChEBI" id="CHEBI:18420"/>
    </cofactor>
    <text evidence="15">Binds 2 Mg(2+) ions per monomer.</text>
</comment>
<name>A0A0B4XNS3_9GAMM</name>
<dbReference type="GO" id="GO:0046872">
    <property type="term" value="F:metal ion binding"/>
    <property type="evidence" value="ECO:0007669"/>
    <property type="project" value="UniProtKB-KW"/>
</dbReference>
<keyword evidence="7 13" id="KW-0378">Hydrolase</keyword>
<evidence type="ECO:0000256" key="12">
    <source>
        <dbReference type="ARBA" id="ARBA00046792"/>
    </source>
</evidence>
<evidence type="ECO:0000313" key="19">
    <source>
        <dbReference type="Proteomes" id="UP000006764"/>
    </source>
</evidence>
<feature type="binding site" evidence="15">
    <location>
        <position position="12"/>
    </location>
    <ligand>
        <name>Mg(2+)</name>
        <dbReference type="ChEBI" id="CHEBI:18420"/>
        <label>2</label>
    </ligand>
</feature>
<keyword evidence="5 15" id="KW-0479">Metal-binding</keyword>
<keyword evidence="9 15" id="KW-0460">Magnesium</keyword>
<feature type="binding site" evidence="14">
    <location>
        <position position="160"/>
    </location>
    <ligand>
        <name>substrate</name>
    </ligand>
</feature>
<comment type="catalytic activity">
    <reaction evidence="1 13">
        <text>Exonucleolytic cleavage in the 3'- to 5'-direction to yield nucleoside 5'-phosphates.</text>
        <dbReference type="EC" id="3.1.11.1"/>
    </reaction>
</comment>
<dbReference type="InterPro" id="IPR036397">
    <property type="entry name" value="RNaseH_sf"/>
</dbReference>
<dbReference type="GO" id="GO:0006281">
    <property type="term" value="P:DNA repair"/>
    <property type="evidence" value="ECO:0007669"/>
    <property type="project" value="UniProtKB-KW"/>
</dbReference>
<evidence type="ECO:0000256" key="3">
    <source>
        <dbReference type="ARBA" id="ARBA00019900"/>
    </source>
</evidence>
<reference evidence="18 19" key="1">
    <citation type="journal article" date="2012" name="J. Bacteriol.">
        <title>Genome sequence of an alkane-degrading bacterium, Alcanivorax pacificus type strain W11-5, isolated from deep sea sediment.</title>
        <authorList>
            <person name="Lai Q."/>
            <person name="Shao Z."/>
        </authorList>
    </citation>
    <scope>NUCLEOTIDE SEQUENCE [LARGE SCALE GENOMIC DNA]</scope>
    <source>
        <strain evidence="18 19">W11-5</strain>
    </source>
</reference>
<comment type="subunit">
    <text evidence="12">Monomer. Interacts with ssb (via C-terminus); this interaction stimulates the exonuclease activity by recruiting the enzyme to its substrate.</text>
</comment>
<evidence type="ECO:0000313" key="18">
    <source>
        <dbReference type="EMBL" id="AJD48766.1"/>
    </source>
</evidence>
<feature type="binding site" evidence="15">
    <location>
        <position position="181"/>
    </location>
    <ligand>
        <name>Mg(2+)</name>
        <dbReference type="ChEBI" id="CHEBI:18420"/>
        <label>2</label>
    </ligand>
</feature>
<gene>
    <name evidence="18" type="primary">sbcB</name>
    <name evidence="18" type="ORF">S7S_11770</name>
</gene>
<dbReference type="Gene3D" id="3.30.420.10">
    <property type="entry name" value="Ribonuclease H-like superfamily/Ribonuclease H"/>
    <property type="match status" value="1"/>
</dbReference>
<evidence type="ECO:0000256" key="14">
    <source>
        <dbReference type="PIRSR" id="PIRSR000977-1"/>
    </source>
</evidence>
<dbReference type="PROSITE" id="PS51785">
    <property type="entry name" value="EXOI_C"/>
    <property type="match status" value="1"/>
</dbReference>
<feature type="binding site" evidence="15">
    <location>
        <position position="10"/>
    </location>
    <ligand>
        <name>Mg(2+)</name>
        <dbReference type="ChEBI" id="CHEBI:18420"/>
        <label>1</label>
    </ligand>
</feature>
<keyword evidence="8 13" id="KW-0269">Exonuclease</keyword>
<evidence type="ECO:0000256" key="13">
    <source>
        <dbReference type="PIRNR" id="PIRNR000977"/>
    </source>
</evidence>
<evidence type="ECO:0000256" key="5">
    <source>
        <dbReference type="ARBA" id="ARBA00022723"/>
    </source>
</evidence>
<evidence type="ECO:0000259" key="16">
    <source>
        <dbReference type="PROSITE" id="PS51784"/>
    </source>
</evidence>
<dbReference type="InterPro" id="IPR013620">
    <property type="entry name" value="Exonuc_1_SH3"/>
</dbReference>
<evidence type="ECO:0000256" key="6">
    <source>
        <dbReference type="ARBA" id="ARBA00022763"/>
    </source>
</evidence>
<dbReference type="GO" id="GO:0008310">
    <property type="term" value="F:single-stranded DNA 3'-5' DNA exonuclease activity"/>
    <property type="evidence" value="ECO:0007669"/>
    <property type="project" value="UniProtKB-EC"/>
</dbReference>
<dbReference type="Proteomes" id="UP000006764">
    <property type="component" value="Chromosome"/>
</dbReference>
<dbReference type="PIRSF" id="PIRSF000977">
    <property type="entry name" value="Exodeoxyribonuclease_I"/>
    <property type="match status" value="1"/>
</dbReference>
<accession>A0A0B4XNS3</accession>
<feature type="domain" description="ExoI SH3-like" evidence="16">
    <location>
        <begin position="197"/>
        <end position="353"/>
    </location>
</feature>
<dbReference type="Gene3D" id="1.20.1280.70">
    <property type="entry name" value="Exonuclease ExoI, domain 3"/>
    <property type="match status" value="1"/>
</dbReference>
<keyword evidence="11 13" id="KW-0234">DNA repair</keyword>
<evidence type="ECO:0000256" key="7">
    <source>
        <dbReference type="ARBA" id="ARBA00022801"/>
    </source>
</evidence>
<dbReference type="InterPro" id="IPR034747">
    <property type="entry name" value="EXOI_SH3"/>
</dbReference>
<dbReference type="Gene3D" id="1.10.287.1240">
    <property type="match status" value="1"/>
</dbReference>
<protein>
    <recommendedName>
        <fullName evidence="3 13">Exodeoxyribonuclease I</fullName>
        <ecNumber evidence="2 13">3.1.11.1</ecNumber>
    </recommendedName>
</protein>
<dbReference type="InterPro" id="IPR012337">
    <property type="entry name" value="RNaseH-like_sf"/>
</dbReference>
<dbReference type="EMBL" id="CP004387">
    <property type="protein sequence ID" value="AJD48766.1"/>
    <property type="molecule type" value="Genomic_DNA"/>
</dbReference>
<dbReference type="PANTHER" id="PTHR11046:SF11">
    <property type="entry name" value="EXODEOXYRIBONUCLEASE I"/>
    <property type="match status" value="1"/>
</dbReference>
<dbReference type="KEGG" id="apac:S7S_11770"/>
<evidence type="ECO:0000256" key="10">
    <source>
        <dbReference type="ARBA" id="ARBA00023125"/>
    </source>
</evidence>
<keyword evidence="10" id="KW-0238">DNA-binding</keyword>
<dbReference type="InterPro" id="IPR038649">
    <property type="entry name" value="EXOI_SH3_sf"/>
</dbReference>
<dbReference type="Pfam" id="PF08411">
    <property type="entry name" value="ExoI_SH3"/>
    <property type="match status" value="1"/>
</dbReference>
<evidence type="ECO:0000256" key="11">
    <source>
        <dbReference type="ARBA" id="ARBA00023204"/>
    </source>
</evidence>
<sequence length="482" mass="54750">MTQHTFFWHDYETWGANPSVDRPSQFAGVRTDADLNVIGEPLMLYSRPTPDYLPHPEACLITGLTPQHVLEEGIPEAAFIARIHQELSQPGTCGVGYNSIRFDDEVTRFTLYRNFHDPYAREWQNGNSRWDLIDVVRLCHALRPDGIQWPQREDGTPSFKLELLTQANGLSHEAAHDALSDVYATIALAKLLRDRQPKLFEYALGLRFKQAVAEQLNLVTQAPVLHVSGRIPAARFCSALVMPLMAHPTNRNSVIVYDLATDPTPLLEGSVEDIQRQVFSSAAALEAQDEARIPLKEIHINRAPVVATVKLVDDAVAARLQLDMDACRRHWQRLRQGGDALRARLKEVFGARDFTEQTDPDSMLYSGGFFSDADRQLMHRIRETPPSELARQSFPFEDRRLPEMLWRYRARNYPETLSPQELADWRQFCAERLRDADPARLSLSAFRERLGALAAEVEDDKGRFILHELSEYADDLEAALQG</sequence>
<evidence type="ECO:0000256" key="15">
    <source>
        <dbReference type="PIRSR" id="PIRSR000977-2"/>
    </source>
</evidence>
<dbReference type="HOGENOM" id="CLU_043508_1_1_6"/>
<dbReference type="InterPro" id="IPR022894">
    <property type="entry name" value="Oligoribonuclease"/>
</dbReference>
<dbReference type="STRING" id="391936.S7S_11770"/>
<feature type="domain" description="ExoI C-terminal" evidence="17">
    <location>
        <begin position="356"/>
        <end position="477"/>
    </location>
</feature>
<dbReference type="EC" id="3.1.11.1" evidence="2 13"/>
<keyword evidence="19" id="KW-1185">Reference proteome</keyword>
<dbReference type="InterPro" id="IPR023607">
    <property type="entry name" value="Exodeoxyribonuclease_I"/>
</dbReference>
<dbReference type="SMART" id="SM00479">
    <property type="entry name" value="EXOIII"/>
    <property type="match status" value="1"/>
</dbReference>
<dbReference type="NCBIfam" id="NF008746">
    <property type="entry name" value="PRK11779.1"/>
    <property type="match status" value="1"/>
</dbReference>
<dbReference type="Pfam" id="PF00929">
    <property type="entry name" value="RNase_T"/>
    <property type="match status" value="1"/>
</dbReference>
<dbReference type="PROSITE" id="PS51784">
    <property type="entry name" value="EXOI_SH3"/>
    <property type="match status" value="1"/>
</dbReference>
<dbReference type="CDD" id="cd06138">
    <property type="entry name" value="ExoI_N"/>
    <property type="match status" value="1"/>
</dbReference>
<dbReference type="Gene3D" id="3.30.1520.20">
    <property type="entry name" value="Exonuclease ExoI, domain 2"/>
    <property type="match status" value="1"/>
</dbReference>